<dbReference type="Gene3D" id="1.50.10.10">
    <property type="match status" value="1"/>
</dbReference>
<dbReference type="Proteomes" id="UP000282654">
    <property type="component" value="Unassembled WGS sequence"/>
</dbReference>
<feature type="domain" description="Putative glycogen debranching enzyme N-terminal" evidence="2">
    <location>
        <begin position="21"/>
        <end position="215"/>
    </location>
</feature>
<dbReference type="InterPro" id="IPR032856">
    <property type="entry name" value="GDE_N_bis"/>
</dbReference>
<dbReference type="InterPro" id="IPR032790">
    <property type="entry name" value="GDE_C"/>
</dbReference>
<dbReference type="RefSeq" id="WP_123928063.1">
    <property type="nucleotide sequence ID" value="NZ_RKRE01000001.1"/>
</dbReference>
<dbReference type="AlphaFoldDB" id="A0A3N5AY46"/>
<evidence type="ECO:0000259" key="1">
    <source>
        <dbReference type="Pfam" id="PF06202"/>
    </source>
</evidence>
<evidence type="ECO:0000313" key="3">
    <source>
        <dbReference type="EMBL" id="RPF49887.1"/>
    </source>
</evidence>
<name>A0A3N5AY46_9THEO</name>
<keyword evidence="4" id="KW-1185">Reference proteome</keyword>
<dbReference type="InterPro" id="IPR012341">
    <property type="entry name" value="6hp_glycosidase-like_sf"/>
</dbReference>
<protein>
    <submittedName>
        <fullName evidence="3">Glycogen debranching enzyme</fullName>
    </submittedName>
</protein>
<proteinExistence type="predicted"/>
<dbReference type="Pfam" id="PF14742">
    <property type="entry name" value="GDE_N_bis"/>
    <property type="match status" value="1"/>
</dbReference>
<dbReference type="SUPFAM" id="SSF48208">
    <property type="entry name" value="Six-hairpin glycosidases"/>
    <property type="match status" value="1"/>
</dbReference>
<organism evidence="3 4">
    <name type="scientific">Thermodesulfitimonas autotrophica</name>
    <dbReference type="NCBI Taxonomy" id="1894989"/>
    <lineage>
        <taxon>Bacteria</taxon>
        <taxon>Bacillati</taxon>
        <taxon>Bacillota</taxon>
        <taxon>Clostridia</taxon>
        <taxon>Thermoanaerobacterales</taxon>
        <taxon>Thermoanaerobacteraceae</taxon>
        <taxon>Thermodesulfitimonas</taxon>
    </lineage>
</organism>
<accession>A0A3N5AY46</accession>
<dbReference type="OrthoDB" id="9759959at2"/>
<reference evidence="3 4" key="1">
    <citation type="submission" date="2018-11" db="EMBL/GenBank/DDBJ databases">
        <title>Genomic Encyclopedia of Type Strains, Phase IV (KMG-IV): sequencing the most valuable type-strain genomes for metagenomic binning, comparative biology and taxonomic classification.</title>
        <authorList>
            <person name="Goeker M."/>
        </authorList>
    </citation>
    <scope>NUCLEOTIDE SEQUENCE [LARGE SCALE GENOMIC DNA]</scope>
    <source>
        <strain evidence="3 4">DSM 102936</strain>
    </source>
</reference>
<dbReference type="Pfam" id="PF06202">
    <property type="entry name" value="GDE_C"/>
    <property type="match status" value="1"/>
</dbReference>
<sequence length="724" mass="82555">MLSDDKLKIAPERVEVQTEVIKSNEIFLITLPDGSVPCGYPGGLGLYYRDTRFLSALEFYVEGTEPNFLAAGTRFSSFFQCDLANPELTVAGQLIPLQTVHFRLLRLLHGALYQRFRVRNYNLFPVTLTLSFRVGADYRDLFEVRGMKRLERGEILPAQLERDGVVFQYRGRDGLYRTTLLRWDLPPDEVQPEGENVWIRYRVQVPPKERVYLYWAVGVAVDEKKGAFPGVTLPADLKGGFLTGAEVQREGFSAWRESCTQFATPRERFNQMLDQALADLWVLRSEYPEGPVIEAGVPWFATVFGRDALIAAWQTLIVNPQICREVLRFLVKYQGAKVDPAREEEPGKIIHEIRRGEMANCREILHTPYYGSIDATPWFIIVLGDFVHWTQDLEFLQEMHAPLLKALTWCTDYGDRDNDGYIEYAGDVPGGLKNQGWKDSWDGILDPEGRPVEPPVALVEVQAYLYAAYRRASRMLSLLGDRKAAKEYEERSRRLRRNFCRDFWVAEQDCLGLALDGRKRLVKTVASNMGHTLFTGILQPAAAKKVAKKLFSRELFSGWGIRTLSTAEKGYNAISYHNGSVWPHDNSIIAFGLRRYNLLEELRLLAEALFDAAYEFPYFRLPELFCGFSRRPNVRPVRYPVACEPQAWAVGSLFLLLQACIGVRVTAEGLLIQRPVLPSFLKELQIRGMKVHDGRVGIDFINRDGRVFCLPIEKTGSVRIIIEA</sequence>
<gene>
    <name evidence="3" type="ORF">EDD75_0713</name>
</gene>
<feature type="domain" description="Glycogen debranching enzyme C-terminal" evidence="1">
    <location>
        <begin position="282"/>
        <end position="653"/>
    </location>
</feature>
<dbReference type="GO" id="GO:0005975">
    <property type="term" value="P:carbohydrate metabolic process"/>
    <property type="evidence" value="ECO:0007669"/>
    <property type="project" value="InterPro"/>
</dbReference>
<dbReference type="EMBL" id="RKRE01000001">
    <property type="protein sequence ID" value="RPF49887.1"/>
    <property type="molecule type" value="Genomic_DNA"/>
</dbReference>
<comment type="caution">
    <text evidence="3">The sequence shown here is derived from an EMBL/GenBank/DDBJ whole genome shotgun (WGS) entry which is preliminary data.</text>
</comment>
<evidence type="ECO:0000259" key="2">
    <source>
        <dbReference type="Pfam" id="PF14742"/>
    </source>
</evidence>
<evidence type="ECO:0000313" key="4">
    <source>
        <dbReference type="Proteomes" id="UP000282654"/>
    </source>
</evidence>
<dbReference type="InterPro" id="IPR008928">
    <property type="entry name" value="6-hairpin_glycosidase_sf"/>
</dbReference>